<dbReference type="PANTHER" id="PTHR15323">
    <property type="entry name" value="D123 PROTEIN"/>
    <property type="match status" value="1"/>
</dbReference>
<reference evidence="3 4" key="1">
    <citation type="journal article" date="2023" name="Commun. Biol.">
        <title>Genome analysis of Parmales, the sister group of diatoms, reveals the evolutionary specialization of diatoms from phago-mixotrophs to photoautotrophs.</title>
        <authorList>
            <person name="Ban H."/>
            <person name="Sato S."/>
            <person name="Yoshikawa S."/>
            <person name="Yamada K."/>
            <person name="Nakamura Y."/>
            <person name="Ichinomiya M."/>
            <person name="Sato N."/>
            <person name="Blanc-Mathieu R."/>
            <person name="Endo H."/>
            <person name="Kuwata A."/>
            <person name="Ogata H."/>
        </authorList>
    </citation>
    <scope>NUCLEOTIDE SEQUENCE [LARGE SCALE GENOMIC DNA]</scope>
</reference>
<dbReference type="Pfam" id="PF07065">
    <property type="entry name" value="D123"/>
    <property type="match status" value="1"/>
</dbReference>
<proteinExistence type="inferred from homology"/>
<evidence type="ECO:0000256" key="1">
    <source>
        <dbReference type="ARBA" id="ARBA00011047"/>
    </source>
</evidence>
<feature type="compositionally biased region" description="Low complexity" evidence="2">
    <location>
        <begin position="82"/>
        <end position="91"/>
    </location>
</feature>
<name>A0ABQ6M7E0_9STRA</name>
<keyword evidence="4" id="KW-1185">Reference proteome</keyword>
<feature type="compositionally biased region" description="Acidic residues" evidence="2">
    <location>
        <begin position="50"/>
        <end position="81"/>
    </location>
</feature>
<comment type="similarity">
    <text evidence="1">Belongs to the CDC123 family.</text>
</comment>
<dbReference type="Proteomes" id="UP001165060">
    <property type="component" value="Unassembled WGS sequence"/>
</dbReference>
<evidence type="ECO:0000313" key="3">
    <source>
        <dbReference type="EMBL" id="GMI20931.1"/>
    </source>
</evidence>
<dbReference type="PANTHER" id="PTHR15323:SF6">
    <property type="entry name" value="CELL DIVISION CYCLE PROTEIN 123 HOMOLOG"/>
    <property type="match status" value="1"/>
</dbReference>
<evidence type="ECO:0008006" key="5">
    <source>
        <dbReference type="Google" id="ProtNLM"/>
    </source>
</evidence>
<gene>
    <name evidence="3" type="ORF">TeGR_g5362</name>
</gene>
<feature type="non-terminal residue" evidence="3">
    <location>
        <position position="1"/>
    </location>
</feature>
<protein>
    <recommendedName>
        <fullName evidence="5">Cell division cycle protein 123</fullName>
    </recommendedName>
</protein>
<evidence type="ECO:0000256" key="2">
    <source>
        <dbReference type="SAM" id="MobiDB-lite"/>
    </source>
</evidence>
<dbReference type="EMBL" id="BRYB01005143">
    <property type="protein sequence ID" value="GMI20931.1"/>
    <property type="molecule type" value="Genomic_DNA"/>
</dbReference>
<feature type="region of interest" description="Disordered" evidence="2">
    <location>
        <begin position="38"/>
        <end position="91"/>
    </location>
</feature>
<organism evidence="3 4">
    <name type="scientific">Tetraparma gracilis</name>
    <dbReference type="NCBI Taxonomy" id="2962635"/>
    <lineage>
        <taxon>Eukaryota</taxon>
        <taxon>Sar</taxon>
        <taxon>Stramenopiles</taxon>
        <taxon>Ochrophyta</taxon>
        <taxon>Bolidophyceae</taxon>
        <taxon>Parmales</taxon>
        <taxon>Triparmaceae</taxon>
        <taxon>Tetraparma</taxon>
    </lineage>
</organism>
<comment type="caution">
    <text evidence="3">The sequence shown here is derived from an EMBL/GenBank/DDBJ whole genome shotgun (WGS) entry which is preliminary data.</text>
</comment>
<dbReference type="InterPro" id="IPR009772">
    <property type="entry name" value="CDC123"/>
</dbReference>
<sequence>ASSSPVSPAPFSIASWHPIFSRHTCPAAFVPFPPEFRAYLESDGTQPPADVEDTAAEAEWSDDEGQPDEGQPDDSGPDDDANSSSSSSPAAAFSFPELTAKLAAAIKKYGSVTPKLNFSAPRDATWLNANSLRCTCPADAYTLLKASDFVQHDLQVLAAHPSIEPKLCLRKWLDVPPGLEFRVFVQGNVVLAISQRDTATFYPYLAAGAALDGYVDQILDFVADVIVKEPAFGPESFAADVYIYSSTTVKLVDLNPLDESTDPLLFEHAELGAGEGAEPGELMVRVVMSENTVVPPKLGGYRAPIDAVELFGGGKGAGGWEDFKKQCVKGGVTDESSDEEERAESAL</sequence>
<accession>A0ABQ6M7E0</accession>
<evidence type="ECO:0000313" key="4">
    <source>
        <dbReference type="Proteomes" id="UP001165060"/>
    </source>
</evidence>